<feature type="domain" description="EAL" evidence="1">
    <location>
        <begin position="26"/>
        <end position="279"/>
    </location>
</feature>
<name>A0ABS9K703_9RHOO</name>
<gene>
    <name evidence="2" type="ORF">LZ012_18275</name>
</gene>
<accession>A0ABS9K703</accession>
<dbReference type="Proteomes" id="UP001165384">
    <property type="component" value="Unassembled WGS sequence"/>
</dbReference>
<keyword evidence="3" id="KW-1185">Reference proteome</keyword>
<evidence type="ECO:0000259" key="1">
    <source>
        <dbReference type="PROSITE" id="PS50883"/>
    </source>
</evidence>
<evidence type="ECO:0000313" key="2">
    <source>
        <dbReference type="EMBL" id="MCG2578944.1"/>
    </source>
</evidence>
<dbReference type="EMBL" id="JAKLTN010000006">
    <property type="protein sequence ID" value="MCG2578944.1"/>
    <property type="molecule type" value="Genomic_DNA"/>
</dbReference>
<dbReference type="PANTHER" id="PTHR33121:SF70">
    <property type="entry name" value="SIGNALING PROTEIN YKOW"/>
    <property type="match status" value="1"/>
</dbReference>
<proteinExistence type="predicted"/>
<dbReference type="Pfam" id="PF00563">
    <property type="entry name" value="EAL"/>
    <property type="match status" value="1"/>
</dbReference>
<organism evidence="2 3">
    <name type="scientific">Dechloromonas hankyongensis</name>
    <dbReference type="NCBI Taxonomy" id="2908002"/>
    <lineage>
        <taxon>Bacteria</taxon>
        <taxon>Pseudomonadati</taxon>
        <taxon>Pseudomonadota</taxon>
        <taxon>Betaproteobacteria</taxon>
        <taxon>Rhodocyclales</taxon>
        <taxon>Azonexaceae</taxon>
        <taxon>Dechloromonas</taxon>
    </lineage>
</organism>
<dbReference type="InterPro" id="IPR001633">
    <property type="entry name" value="EAL_dom"/>
</dbReference>
<dbReference type="Pfam" id="PF13682">
    <property type="entry name" value="CZB"/>
    <property type="match status" value="1"/>
</dbReference>
<dbReference type="InterPro" id="IPR035919">
    <property type="entry name" value="EAL_sf"/>
</dbReference>
<dbReference type="Gene3D" id="1.20.120.30">
    <property type="entry name" value="Aspartate receptor, ligand-binding domain"/>
    <property type="match status" value="1"/>
</dbReference>
<dbReference type="SUPFAM" id="SSF141868">
    <property type="entry name" value="EAL domain-like"/>
    <property type="match status" value="1"/>
</dbReference>
<dbReference type="PANTHER" id="PTHR33121">
    <property type="entry name" value="CYCLIC DI-GMP PHOSPHODIESTERASE PDEF"/>
    <property type="match status" value="1"/>
</dbReference>
<dbReference type="InterPro" id="IPR025991">
    <property type="entry name" value="Chemoreceptor_zinc-bind_dom"/>
</dbReference>
<dbReference type="SMART" id="SM00052">
    <property type="entry name" value="EAL"/>
    <property type="match status" value="1"/>
</dbReference>
<dbReference type="PROSITE" id="PS50883">
    <property type="entry name" value="EAL"/>
    <property type="match status" value="1"/>
</dbReference>
<dbReference type="CDD" id="cd01948">
    <property type="entry name" value="EAL"/>
    <property type="match status" value="1"/>
</dbReference>
<protein>
    <submittedName>
        <fullName evidence="2">EAL domain-containing protein</fullName>
    </submittedName>
</protein>
<dbReference type="InterPro" id="IPR050706">
    <property type="entry name" value="Cyclic-di-GMP_PDE-like"/>
</dbReference>
<evidence type="ECO:0000313" key="3">
    <source>
        <dbReference type="Proteomes" id="UP001165384"/>
    </source>
</evidence>
<comment type="caution">
    <text evidence="2">The sequence shown here is derived from an EMBL/GenBank/DDBJ whole genome shotgun (WGS) entry which is preliminary data.</text>
</comment>
<dbReference type="Gene3D" id="3.20.20.450">
    <property type="entry name" value="EAL domain"/>
    <property type="match status" value="1"/>
</dbReference>
<reference evidence="2" key="1">
    <citation type="submission" date="2022-01" db="EMBL/GenBank/DDBJ databases">
        <authorList>
            <person name="Jo J.-H."/>
            <person name="Im W.-T."/>
        </authorList>
    </citation>
    <scope>NUCLEOTIDE SEQUENCE</scope>
    <source>
        <strain evidence="2">XY25</strain>
    </source>
</reference>
<sequence length="416" mass="47539">MYHAKEAGKNSCHLFDTEQDKFKRSRQDRYLRIEQALDNQEFRLYYQPKVDLRQGTVIGAEALIRWQHPERGLLPPVDFLPLIEDDDLIKLIGDWVIESALQQMETWQAAGFAIPVSVNIAARQLQAPEFIEKLKAILYLHPEVAHRLELEILETAALEDVVKSSRVIDECRQLGIRFALDDFGTGYSSLTYLKRLPAETIKIDQSFVREILNDSHNLVIVRSVIGLARSFQREVIAEGVETVEHGRFLIQLGCDRAQGFGIAKPMPGDAFADWARQWQAPAEWRTISDIKWDETVYPLLIAEVAHRSWVEQLAFALEHDQAPPHRRVHDYRQCQFGQWLASEGAGFCKRLPAFQAIEAPHRRLHRIADAIDICWRDGKTGEARALLPGLLATRDEVLAILHQLQIESSAQPLVHT</sequence>